<sequence>MAPRDCVISPDNFCFICGEYTVKSQRRNISDFMKKVYFAYFKLKLGDQDKQWAPHKVCRRCEEELRLLFKAKKNSFRSGIPMMWREQQNHTTDYYFYSVDVRGFYIKNKKNIFYPNLNAAIRPVPHTSEIPVLHLPSSLDDIRSDSEDGDTLPHQDESSSDFSVDQGSQPFSQSELLGSRLKNKNLLTPGTTLNSKTTLLITNSIR</sequence>
<reference evidence="2 3" key="1">
    <citation type="journal article" date="2019" name="Sci. Rep.">
        <title>Orb-weaving spider Araneus ventricosus genome elucidates the spidroin gene catalogue.</title>
        <authorList>
            <person name="Kono N."/>
            <person name="Nakamura H."/>
            <person name="Ohtoshi R."/>
            <person name="Moran D.A.P."/>
            <person name="Shinohara A."/>
            <person name="Yoshida Y."/>
            <person name="Fujiwara M."/>
            <person name="Mori M."/>
            <person name="Tomita M."/>
            <person name="Arakawa K."/>
        </authorList>
    </citation>
    <scope>NUCLEOTIDE SEQUENCE [LARGE SCALE GENOMIC DNA]</scope>
</reference>
<comment type="caution">
    <text evidence="2">The sequence shown here is derived from an EMBL/GenBank/DDBJ whole genome shotgun (WGS) entry which is preliminary data.</text>
</comment>
<feature type="compositionally biased region" description="Basic and acidic residues" evidence="1">
    <location>
        <begin position="143"/>
        <end position="157"/>
    </location>
</feature>
<feature type="compositionally biased region" description="Polar residues" evidence="1">
    <location>
        <begin position="160"/>
        <end position="175"/>
    </location>
</feature>
<accession>A0A4Y2EYN1</accession>
<gene>
    <name evidence="2" type="ORF">AVEN_131473_1</name>
</gene>
<name>A0A4Y2EYN1_ARAVE</name>
<dbReference type="AlphaFoldDB" id="A0A4Y2EYN1"/>
<dbReference type="Proteomes" id="UP000499080">
    <property type="component" value="Unassembled WGS sequence"/>
</dbReference>
<organism evidence="2 3">
    <name type="scientific">Araneus ventricosus</name>
    <name type="common">Orbweaver spider</name>
    <name type="synonym">Epeira ventricosa</name>
    <dbReference type="NCBI Taxonomy" id="182803"/>
    <lineage>
        <taxon>Eukaryota</taxon>
        <taxon>Metazoa</taxon>
        <taxon>Ecdysozoa</taxon>
        <taxon>Arthropoda</taxon>
        <taxon>Chelicerata</taxon>
        <taxon>Arachnida</taxon>
        <taxon>Araneae</taxon>
        <taxon>Araneomorphae</taxon>
        <taxon>Entelegynae</taxon>
        <taxon>Araneoidea</taxon>
        <taxon>Araneidae</taxon>
        <taxon>Araneus</taxon>
    </lineage>
</organism>
<feature type="region of interest" description="Disordered" evidence="1">
    <location>
        <begin position="143"/>
        <end position="175"/>
    </location>
</feature>
<dbReference type="EMBL" id="BGPR01000758">
    <property type="protein sequence ID" value="GBM34382.1"/>
    <property type="molecule type" value="Genomic_DNA"/>
</dbReference>
<keyword evidence="3" id="KW-1185">Reference proteome</keyword>
<evidence type="ECO:0000313" key="3">
    <source>
        <dbReference type="Proteomes" id="UP000499080"/>
    </source>
</evidence>
<proteinExistence type="predicted"/>
<evidence type="ECO:0000313" key="2">
    <source>
        <dbReference type="EMBL" id="GBM34382.1"/>
    </source>
</evidence>
<protein>
    <submittedName>
        <fullName evidence="2">Uncharacterized protein</fullName>
    </submittedName>
</protein>
<evidence type="ECO:0000256" key="1">
    <source>
        <dbReference type="SAM" id="MobiDB-lite"/>
    </source>
</evidence>